<keyword evidence="1" id="KW-0732">Signal</keyword>
<evidence type="ECO:0000313" key="4">
    <source>
        <dbReference type="Proteomes" id="UP001156882"/>
    </source>
</evidence>
<gene>
    <name evidence="3" type="ORF">GCM10007874_28860</name>
</gene>
<feature type="chain" id="PRO_5046339151" description="DUF4440 domain-containing protein" evidence="1">
    <location>
        <begin position="24"/>
        <end position="158"/>
    </location>
</feature>
<evidence type="ECO:0000256" key="1">
    <source>
        <dbReference type="SAM" id="SignalP"/>
    </source>
</evidence>
<dbReference type="RefSeq" id="WP_284312913.1">
    <property type="nucleotide sequence ID" value="NZ_BSPC01000025.1"/>
</dbReference>
<accession>A0ABQ6CI36</accession>
<feature type="domain" description="DUF4440" evidence="2">
    <location>
        <begin position="32"/>
        <end position="143"/>
    </location>
</feature>
<dbReference type="Pfam" id="PF14534">
    <property type="entry name" value="DUF4440"/>
    <property type="match status" value="1"/>
</dbReference>
<protein>
    <recommendedName>
        <fullName evidence="2">DUF4440 domain-containing protein</fullName>
    </recommendedName>
</protein>
<comment type="caution">
    <text evidence="3">The sequence shown here is derived from an EMBL/GenBank/DDBJ whole genome shotgun (WGS) entry which is preliminary data.</text>
</comment>
<sequence>MNQVLKTVFAAAFSALMASSGIADPASDKGTIIQRFEQWTMAFNAHDAVGACDLFALDLLYSIPEVLQGTHQTMCANFTRLFSSNKLRLHYDRPDIHEILLQGDMAVVRLTWTFRAEANGARDTTTEEGIDVFRRQPDGRWSIARFMAFTTRPNKVLQ</sequence>
<evidence type="ECO:0000259" key="2">
    <source>
        <dbReference type="Pfam" id="PF14534"/>
    </source>
</evidence>
<reference evidence="4" key="1">
    <citation type="journal article" date="2019" name="Int. J. Syst. Evol. Microbiol.">
        <title>The Global Catalogue of Microorganisms (GCM) 10K type strain sequencing project: providing services to taxonomists for standard genome sequencing and annotation.</title>
        <authorList>
            <consortium name="The Broad Institute Genomics Platform"/>
            <consortium name="The Broad Institute Genome Sequencing Center for Infectious Disease"/>
            <person name="Wu L."/>
            <person name="Ma J."/>
        </authorList>
    </citation>
    <scope>NUCLEOTIDE SEQUENCE [LARGE SCALE GENOMIC DNA]</scope>
    <source>
        <strain evidence="4">NBRC 101365</strain>
    </source>
</reference>
<name>A0ABQ6CI36_9HYPH</name>
<dbReference type="InterPro" id="IPR032710">
    <property type="entry name" value="NTF2-like_dom_sf"/>
</dbReference>
<dbReference type="SUPFAM" id="SSF54427">
    <property type="entry name" value="NTF2-like"/>
    <property type="match status" value="1"/>
</dbReference>
<dbReference type="InterPro" id="IPR027843">
    <property type="entry name" value="DUF4440"/>
</dbReference>
<evidence type="ECO:0000313" key="3">
    <source>
        <dbReference type="EMBL" id="GLS19869.1"/>
    </source>
</evidence>
<feature type="signal peptide" evidence="1">
    <location>
        <begin position="1"/>
        <end position="23"/>
    </location>
</feature>
<keyword evidence="4" id="KW-1185">Reference proteome</keyword>
<dbReference type="Gene3D" id="3.10.450.50">
    <property type="match status" value="1"/>
</dbReference>
<dbReference type="Proteomes" id="UP001156882">
    <property type="component" value="Unassembled WGS sequence"/>
</dbReference>
<organism evidence="3 4">
    <name type="scientific">Labrys miyagiensis</name>
    <dbReference type="NCBI Taxonomy" id="346912"/>
    <lineage>
        <taxon>Bacteria</taxon>
        <taxon>Pseudomonadati</taxon>
        <taxon>Pseudomonadota</taxon>
        <taxon>Alphaproteobacteria</taxon>
        <taxon>Hyphomicrobiales</taxon>
        <taxon>Xanthobacteraceae</taxon>
        <taxon>Labrys</taxon>
    </lineage>
</organism>
<dbReference type="EMBL" id="BSPC01000025">
    <property type="protein sequence ID" value="GLS19869.1"/>
    <property type="molecule type" value="Genomic_DNA"/>
</dbReference>
<proteinExistence type="predicted"/>